<dbReference type="AlphaFoldDB" id="A0A9D2BZH6"/>
<feature type="domain" description="SLH" evidence="3">
    <location>
        <begin position="35"/>
        <end position="97"/>
    </location>
</feature>
<organism evidence="4 5">
    <name type="scientific">Candidatus Flavonifractor merdigallinarum</name>
    <dbReference type="NCBI Taxonomy" id="2838589"/>
    <lineage>
        <taxon>Bacteria</taxon>
        <taxon>Bacillati</taxon>
        <taxon>Bacillota</taxon>
        <taxon>Clostridia</taxon>
        <taxon>Eubacteriales</taxon>
        <taxon>Oscillospiraceae</taxon>
        <taxon>Flavonifractor</taxon>
    </lineage>
</organism>
<keyword evidence="1" id="KW-0677">Repeat</keyword>
<comment type="caution">
    <text evidence="4">The sequence shown here is derived from an EMBL/GenBank/DDBJ whole genome shotgun (WGS) entry which is preliminary data.</text>
</comment>
<sequence>MKLWKPLAALTLTAALLTSGAAALTPEEAFPAEHTYPGFIDVETGAWYADAARVCCEVGLMQGTGHAFSPDQILTVGEVAVIAARMNEAITGLGIPIASPRPGETLPWYFSYVRYLENLDLTVPDPEKTATRQEFVTLLAAVVPEDLLPSIHNVTTLPDSSDPNVLRFYNAGILAGLDSAGTFAPDKTLTRAECAAMVARIVRTDLRLTTAPATTQSYTLFVGQSGQFRSFPAGDTNLDPAEDTEALVGHLLQEMAQLTGWNLDTTLITSGKGGITVGFSSTSSLFVGPPETQKDEFHVYDAQELTFTLLDSVQETLRMAFSPSNPEGLDVWFCGPDGNALTLDTLGVTLPVDRPYSHTLLEELLSGVWPS</sequence>
<protein>
    <submittedName>
        <fullName evidence="4">S-layer homology domain-containing protein</fullName>
    </submittedName>
</protein>
<dbReference type="Pfam" id="PF00395">
    <property type="entry name" value="SLH"/>
    <property type="match status" value="1"/>
</dbReference>
<dbReference type="Proteomes" id="UP000823868">
    <property type="component" value="Unassembled WGS sequence"/>
</dbReference>
<feature type="domain" description="SLH" evidence="3">
    <location>
        <begin position="148"/>
        <end position="212"/>
    </location>
</feature>
<name>A0A9D2BZH6_9FIRM</name>
<dbReference type="PROSITE" id="PS51272">
    <property type="entry name" value="SLH"/>
    <property type="match status" value="2"/>
</dbReference>
<dbReference type="InterPro" id="IPR001119">
    <property type="entry name" value="SLH_dom"/>
</dbReference>
<evidence type="ECO:0000256" key="1">
    <source>
        <dbReference type="ARBA" id="ARBA00022737"/>
    </source>
</evidence>
<dbReference type="EMBL" id="DXDX01000196">
    <property type="protein sequence ID" value="HIY22352.1"/>
    <property type="molecule type" value="Genomic_DNA"/>
</dbReference>
<gene>
    <name evidence="4" type="ORF">H9841_10705</name>
</gene>
<feature type="signal peptide" evidence="2">
    <location>
        <begin position="1"/>
        <end position="23"/>
    </location>
</feature>
<accession>A0A9D2BZH6</accession>
<evidence type="ECO:0000259" key="3">
    <source>
        <dbReference type="PROSITE" id="PS51272"/>
    </source>
</evidence>
<reference evidence="4" key="1">
    <citation type="journal article" date="2021" name="PeerJ">
        <title>Extensive microbial diversity within the chicken gut microbiome revealed by metagenomics and culture.</title>
        <authorList>
            <person name="Gilroy R."/>
            <person name="Ravi A."/>
            <person name="Getino M."/>
            <person name="Pursley I."/>
            <person name="Horton D.L."/>
            <person name="Alikhan N.F."/>
            <person name="Baker D."/>
            <person name="Gharbi K."/>
            <person name="Hall N."/>
            <person name="Watson M."/>
            <person name="Adriaenssens E.M."/>
            <person name="Foster-Nyarko E."/>
            <person name="Jarju S."/>
            <person name="Secka A."/>
            <person name="Antonio M."/>
            <person name="Oren A."/>
            <person name="Chaudhuri R.R."/>
            <person name="La Ragione R."/>
            <person name="Hildebrand F."/>
            <person name="Pallen M.J."/>
        </authorList>
    </citation>
    <scope>NUCLEOTIDE SEQUENCE</scope>
    <source>
        <strain evidence="4">ChiBcec16_6824</strain>
    </source>
</reference>
<evidence type="ECO:0000256" key="2">
    <source>
        <dbReference type="SAM" id="SignalP"/>
    </source>
</evidence>
<evidence type="ECO:0000313" key="5">
    <source>
        <dbReference type="Proteomes" id="UP000823868"/>
    </source>
</evidence>
<feature type="chain" id="PRO_5039522635" evidence="2">
    <location>
        <begin position="24"/>
        <end position="371"/>
    </location>
</feature>
<keyword evidence="2" id="KW-0732">Signal</keyword>
<reference evidence="4" key="2">
    <citation type="submission" date="2021-04" db="EMBL/GenBank/DDBJ databases">
        <authorList>
            <person name="Gilroy R."/>
        </authorList>
    </citation>
    <scope>NUCLEOTIDE SEQUENCE</scope>
    <source>
        <strain evidence="4">ChiBcec16_6824</strain>
    </source>
</reference>
<proteinExistence type="predicted"/>
<evidence type="ECO:0000313" key="4">
    <source>
        <dbReference type="EMBL" id="HIY22352.1"/>
    </source>
</evidence>